<evidence type="ECO:0008006" key="3">
    <source>
        <dbReference type="Google" id="ProtNLM"/>
    </source>
</evidence>
<reference evidence="1" key="1">
    <citation type="journal article" date="2014" name="Int. J. Syst. Evol. Microbiol.">
        <title>Complete genome sequence of Corynebacterium casei LMG S-19264T (=DSM 44701T), isolated from a smear-ripened cheese.</title>
        <authorList>
            <consortium name="US DOE Joint Genome Institute (JGI-PGF)"/>
            <person name="Walter F."/>
            <person name="Albersmeier A."/>
            <person name="Kalinowski J."/>
            <person name="Ruckert C."/>
        </authorList>
    </citation>
    <scope>NUCLEOTIDE SEQUENCE</scope>
    <source>
        <strain evidence="1">CGMCC 1.12195</strain>
    </source>
</reference>
<accession>A0A917HDY8</accession>
<keyword evidence="2" id="KW-1185">Reference proteome</keyword>
<proteinExistence type="predicted"/>
<dbReference type="RefSeq" id="WP_188504264.1">
    <property type="nucleotide sequence ID" value="NZ_BMER01000001.1"/>
</dbReference>
<name>A0A917HDY8_9SPHI</name>
<reference evidence="1" key="2">
    <citation type="submission" date="2020-09" db="EMBL/GenBank/DDBJ databases">
        <authorList>
            <person name="Sun Q."/>
            <person name="Zhou Y."/>
        </authorList>
    </citation>
    <scope>NUCLEOTIDE SEQUENCE</scope>
    <source>
        <strain evidence="1">CGMCC 1.12195</strain>
    </source>
</reference>
<evidence type="ECO:0000313" key="2">
    <source>
        <dbReference type="Proteomes" id="UP000660862"/>
    </source>
</evidence>
<dbReference type="Proteomes" id="UP000660862">
    <property type="component" value="Unassembled WGS sequence"/>
</dbReference>
<dbReference type="InterPro" id="IPR052552">
    <property type="entry name" value="YeaO-like"/>
</dbReference>
<organism evidence="1 2">
    <name type="scientific">Parapedobacter pyrenivorans</name>
    <dbReference type="NCBI Taxonomy" id="1305674"/>
    <lineage>
        <taxon>Bacteria</taxon>
        <taxon>Pseudomonadati</taxon>
        <taxon>Bacteroidota</taxon>
        <taxon>Sphingobacteriia</taxon>
        <taxon>Sphingobacteriales</taxon>
        <taxon>Sphingobacteriaceae</taxon>
        <taxon>Parapedobacter</taxon>
    </lineage>
</organism>
<dbReference type="Pfam" id="PF22752">
    <property type="entry name" value="DUF488-N3i"/>
    <property type="match status" value="1"/>
</dbReference>
<protein>
    <recommendedName>
        <fullName evidence="3">DUF488 domain-containing protein</fullName>
    </recommendedName>
</protein>
<dbReference type="AlphaFoldDB" id="A0A917HDY8"/>
<evidence type="ECO:0000313" key="1">
    <source>
        <dbReference type="EMBL" id="GGG75544.1"/>
    </source>
</evidence>
<dbReference type="PANTHER" id="PTHR36849:SF1">
    <property type="entry name" value="CYTOPLASMIC PROTEIN"/>
    <property type="match status" value="1"/>
</dbReference>
<dbReference type="EMBL" id="BMER01000001">
    <property type="protein sequence ID" value="GGG75544.1"/>
    <property type="molecule type" value="Genomic_DNA"/>
</dbReference>
<sequence>MARFKIKRIYDPPADADGYRILVDRLWPRGQRKEEAKLDEWKKEIAPSTALRKWFDHRPDRFEAFSAKYREELSTKVSDLAKLRELAKKGGVTLLYAAKDEKVNHASVLMQVLES</sequence>
<comment type="caution">
    <text evidence="1">The sequence shown here is derived from an EMBL/GenBank/DDBJ whole genome shotgun (WGS) entry which is preliminary data.</text>
</comment>
<gene>
    <name evidence="1" type="ORF">GCM10007415_04010</name>
</gene>
<dbReference type="PANTHER" id="PTHR36849">
    <property type="entry name" value="CYTOPLASMIC PROTEIN-RELATED"/>
    <property type="match status" value="1"/>
</dbReference>